<dbReference type="InterPro" id="IPR051159">
    <property type="entry name" value="Hexapeptide_acetyltransf"/>
</dbReference>
<dbReference type="Gene3D" id="2.160.10.10">
    <property type="entry name" value="Hexapeptide repeat proteins"/>
    <property type="match status" value="1"/>
</dbReference>
<evidence type="ECO:0000313" key="4">
    <source>
        <dbReference type="EMBL" id="KIA88595.1"/>
    </source>
</evidence>
<dbReference type="InterPro" id="IPR001451">
    <property type="entry name" value="Hexapep"/>
</dbReference>
<keyword evidence="3" id="KW-0012">Acyltransferase</keyword>
<sequence>MWDSDVHEILGKETQKTQPVRIGNHVWIGINVTILKGVTIGDGAIIAAGAVVTNDIPAKCLAGGVPAKVIKENVEWK</sequence>
<keyword evidence="1 4" id="KW-0808">Transferase</keyword>
<protein>
    <submittedName>
        <fullName evidence="4">Transferase</fullName>
    </submittedName>
</protein>
<dbReference type="GO" id="GO:0016746">
    <property type="term" value="F:acyltransferase activity"/>
    <property type="evidence" value="ECO:0007669"/>
    <property type="project" value="UniProtKB-KW"/>
</dbReference>
<evidence type="ECO:0000313" key="5">
    <source>
        <dbReference type="Proteomes" id="UP000031473"/>
    </source>
</evidence>
<dbReference type="InterPro" id="IPR011004">
    <property type="entry name" value="Trimer_LpxA-like_sf"/>
</dbReference>
<comment type="caution">
    <text evidence="4">The sequence shown here is derived from an EMBL/GenBank/DDBJ whole genome shotgun (WGS) entry which is preliminary data.</text>
</comment>
<dbReference type="InterPro" id="IPR018357">
    <property type="entry name" value="Hexapep_transf_CS"/>
</dbReference>
<name>A0A0C1D4B2_9FLAO</name>
<dbReference type="Proteomes" id="UP000031473">
    <property type="component" value="Unassembled WGS sequence"/>
</dbReference>
<dbReference type="PANTHER" id="PTHR23416:SF78">
    <property type="entry name" value="LIPOPOLYSACCHARIDE BIOSYNTHESIS O-ACETYL TRANSFERASE WBBJ-RELATED"/>
    <property type="match status" value="1"/>
</dbReference>
<keyword evidence="2" id="KW-0677">Repeat</keyword>
<reference evidence="4 5" key="1">
    <citation type="submission" date="2014-10" db="EMBL/GenBank/DDBJ databases">
        <title>Kaistella jeonii genome.</title>
        <authorList>
            <person name="Clayton J.T."/>
            <person name="Newman J.D."/>
        </authorList>
    </citation>
    <scope>NUCLEOTIDE SEQUENCE [LARGE SCALE GENOMIC DNA]</scope>
    <source>
        <strain evidence="4 5">DSM 17048</strain>
    </source>
</reference>
<evidence type="ECO:0000256" key="2">
    <source>
        <dbReference type="ARBA" id="ARBA00022737"/>
    </source>
</evidence>
<accession>A0A0C1D4B2</accession>
<organism evidence="4 5">
    <name type="scientific">Kaistella jeonii</name>
    <dbReference type="NCBI Taxonomy" id="266749"/>
    <lineage>
        <taxon>Bacteria</taxon>
        <taxon>Pseudomonadati</taxon>
        <taxon>Bacteroidota</taxon>
        <taxon>Flavobacteriia</taxon>
        <taxon>Flavobacteriales</taxon>
        <taxon>Weeksellaceae</taxon>
        <taxon>Chryseobacterium group</taxon>
        <taxon>Kaistella</taxon>
    </lineage>
</organism>
<dbReference type="SUPFAM" id="SSF51161">
    <property type="entry name" value="Trimeric LpxA-like enzymes"/>
    <property type="match status" value="1"/>
</dbReference>
<evidence type="ECO:0000256" key="1">
    <source>
        <dbReference type="ARBA" id="ARBA00022679"/>
    </source>
</evidence>
<dbReference type="PROSITE" id="PS00101">
    <property type="entry name" value="HEXAPEP_TRANSFERASES"/>
    <property type="match status" value="1"/>
</dbReference>
<dbReference type="AlphaFoldDB" id="A0A0C1D4B2"/>
<dbReference type="EMBL" id="JSYL01000007">
    <property type="protein sequence ID" value="KIA88595.1"/>
    <property type="molecule type" value="Genomic_DNA"/>
</dbReference>
<dbReference type="Pfam" id="PF00132">
    <property type="entry name" value="Hexapep"/>
    <property type="match status" value="1"/>
</dbReference>
<keyword evidence="5" id="KW-1185">Reference proteome</keyword>
<gene>
    <name evidence="4" type="ORF">OA86_10845</name>
</gene>
<dbReference type="STRING" id="266749.SAMN05421876_10920"/>
<proteinExistence type="predicted"/>
<dbReference type="PANTHER" id="PTHR23416">
    <property type="entry name" value="SIALIC ACID SYNTHASE-RELATED"/>
    <property type="match status" value="1"/>
</dbReference>
<evidence type="ECO:0000256" key="3">
    <source>
        <dbReference type="ARBA" id="ARBA00023315"/>
    </source>
</evidence>